<sequence>MHHFSPLDGIMPPIFNALIVGWPCPTDRRDSLVSVLQRSLTLLFEDWPDLAGEIVAPTADATPGTQPTIRPMGEFSSPLTTRDFTNSDSLFSHSYAQLQAQGFPPSLLDGQLLSPLAGVGSTQRVMAAQANLIPGGCLLSVGFSHQFTDAYGVYLIMEIWAQYCRQVQGLPAQPAVFAHTLSQPQTSLPSVLQVSHEQATKQYSTLKQRAELWKLIGLDWRGSATSPPPEVPYQPIKGDVETRIFSVSITAQATLKKAASTRSSPSSSCPPLRISTNDALVAWIWQAITRARFPTGEPIPPYRDNSYVSVAIDGRNPLLIPADYAGNVVFCSMTNMPIRELTHRNTPLGEIAARIRQETTANRDPARLQEAITLAAGIPDTRQPLANAFPSWFAEDLVTTSWVGLPFYQLDFGPAMGPSGRIDTFRMPRGQFAGICSFQPRADDGSIEIVIGLMAEQMERLVGDPDFVQFVTPVSS</sequence>
<keyword evidence="1 3" id="KW-0808">Transferase</keyword>
<evidence type="ECO:0000313" key="3">
    <source>
        <dbReference type="EMBL" id="PYI24532.1"/>
    </source>
</evidence>
<evidence type="ECO:0000256" key="1">
    <source>
        <dbReference type="ARBA" id="ARBA00022679"/>
    </source>
</evidence>
<accession>A0A2V5HPH8</accession>
<proteinExistence type="predicted"/>
<dbReference type="AlphaFoldDB" id="A0A2V5HPH8"/>
<dbReference type="PANTHER" id="PTHR31642">
    <property type="entry name" value="TRICHOTHECENE 3-O-ACETYLTRANSFERASE"/>
    <property type="match status" value="1"/>
</dbReference>
<dbReference type="InterPro" id="IPR050317">
    <property type="entry name" value="Plant_Fungal_Acyltransferase"/>
</dbReference>
<dbReference type="EMBL" id="KZ825102">
    <property type="protein sequence ID" value="PYI24532.1"/>
    <property type="molecule type" value="Genomic_DNA"/>
</dbReference>
<organism evidence="3 4">
    <name type="scientific">Aspergillus violaceofuscus (strain CBS 115571)</name>
    <dbReference type="NCBI Taxonomy" id="1450538"/>
    <lineage>
        <taxon>Eukaryota</taxon>
        <taxon>Fungi</taxon>
        <taxon>Dikarya</taxon>
        <taxon>Ascomycota</taxon>
        <taxon>Pezizomycotina</taxon>
        <taxon>Eurotiomycetes</taxon>
        <taxon>Eurotiomycetidae</taxon>
        <taxon>Eurotiales</taxon>
        <taxon>Aspergillaceae</taxon>
        <taxon>Aspergillus</taxon>
    </lineage>
</organism>
<protein>
    <submittedName>
        <fullName evidence="3">Transferase family protein</fullName>
    </submittedName>
</protein>
<dbReference type="Pfam" id="PF02458">
    <property type="entry name" value="Transferase"/>
    <property type="match status" value="1"/>
</dbReference>
<dbReference type="InterPro" id="IPR023213">
    <property type="entry name" value="CAT-like_dom_sf"/>
</dbReference>
<dbReference type="Proteomes" id="UP000249829">
    <property type="component" value="Unassembled WGS sequence"/>
</dbReference>
<gene>
    <name evidence="3" type="ORF">BO99DRAFT_418647</name>
</gene>
<keyword evidence="2" id="KW-0012">Acyltransferase</keyword>
<keyword evidence="4" id="KW-1185">Reference proteome</keyword>
<dbReference type="PANTHER" id="PTHR31642:SF270">
    <property type="entry name" value="O-ACYLTRANSFERASE AUSQ"/>
    <property type="match status" value="1"/>
</dbReference>
<dbReference type="STRING" id="1450538.A0A2V5HPH8"/>
<dbReference type="OMA" id="RMPRGQF"/>
<dbReference type="Gene3D" id="3.30.559.10">
    <property type="entry name" value="Chloramphenicol acetyltransferase-like domain"/>
    <property type="match status" value="2"/>
</dbReference>
<name>A0A2V5HPH8_ASPV1</name>
<evidence type="ECO:0000256" key="2">
    <source>
        <dbReference type="ARBA" id="ARBA00023315"/>
    </source>
</evidence>
<reference evidence="3 4" key="1">
    <citation type="submission" date="2018-02" db="EMBL/GenBank/DDBJ databases">
        <title>The genomes of Aspergillus section Nigri reveals drivers in fungal speciation.</title>
        <authorList>
            <consortium name="DOE Joint Genome Institute"/>
            <person name="Vesth T.C."/>
            <person name="Nybo J."/>
            <person name="Theobald S."/>
            <person name="Brandl J."/>
            <person name="Frisvad J.C."/>
            <person name="Nielsen K.F."/>
            <person name="Lyhne E.K."/>
            <person name="Kogle M.E."/>
            <person name="Kuo A."/>
            <person name="Riley R."/>
            <person name="Clum A."/>
            <person name="Nolan M."/>
            <person name="Lipzen A."/>
            <person name="Salamov A."/>
            <person name="Henrissat B."/>
            <person name="Wiebenga A."/>
            <person name="De vries R.P."/>
            <person name="Grigoriev I.V."/>
            <person name="Mortensen U.H."/>
            <person name="Andersen M.R."/>
            <person name="Baker S.E."/>
        </authorList>
    </citation>
    <scope>NUCLEOTIDE SEQUENCE [LARGE SCALE GENOMIC DNA]</scope>
    <source>
        <strain evidence="3 4">CBS 115571</strain>
    </source>
</reference>
<evidence type="ECO:0000313" key="4">
    <source>
        <dbReference type="Proteomes" id="UP000249829"/>
    </source>
</evidence>
<dbReference type="GO" id="GO:0016747">
    <property type="term" value="F:acyltransferase activity, transferring groups other than amino-acyl groups"/>
    <property type="evidence" value="ECO:0007669"/>
    <property type="project" value="TreeGrafter"/>
</dbReference>